<feature type="transmembrane region" description="Helical" evidence="8">
    <location>
        <begin position="133"/>
        <end position="150"/>
    </location>
</feature>
<dbReference type="Proteomes" id="UP001597112">
    <property type="component" value="Unassembled WGS sequence"/>
</dbReference>
<dbReference type="PANTHER" id="PTHR33908">
    <property type="entry name" value="MANNOSYLTRANSFERASE YKCB-RELATED"/>
    <property type="match status" value="1"/>
</dbReference>
<comment type="subcellular location">
    <subcellularLocation>
        <location evidence="1">Cell membrane</location>
        <topology evidence="1">Multi-pass membrane protein</topology>
    </subcellularLocation>
</comment>
<dbReference type="PANTHER" id="PTHR33908:SF3">
    <property type="entry name" value="UNDECAPRENYL PHOSPHATE-ALPHA-4-AMINO-4-DEOXY-L-ARABINOSE ARABINOSYL TRANSFERASE"/>
    <property type="match status" value="1"/>
</dbReference>
<gene>
    <name evidence="10" type="ORF">ACFQ21_16330</name>
</gene>
<dbReference type="Pfam" id="PF13231">
    <property type="entry name" value="PMT_2"/>
    <property type="match status" value="1"/>
</dbReference>
<feature type="domain" description="Glycosyltransferase RgtA/B/C/D-like" evidence="9">
    <location>
        <begin position="57"/>
        <end position="218"/>
    </location>
</feature>
<dbReference type="EC" id="2.4.-.-" evidence="10"/>
<dbReference type="EMBL" id="JBHTKA010000007">
    <property type="protein sequence ID" value="MFD1000894.1"/>
    <property type="molecule type" value="Genomic_DNA"/>
</dbReference>
<organism evidence="10 11">
    <name type="scientific">Ohtaekwangia kribbensis</name>
    <dbReference type="NCBI Taxonomy" id="688913"/>
    <lineage>
        <taxon>Bacteria</taxon>
        <taxon>Pseudomonadati</taxon>
        <taxon>Bacteroidota</taxon>
        <taxon>Cytophagia</taxon>
        <taxon>Cytophagales</taxon>
        <taxon>Fulvivirgaceae</taxon>
        <taxon>Ohtaekwangia</taxon>
    </lineage>
</organism>
<evidence type="ECO:0000256" key="5">
    <source>
        <dbReference type="ARBA" id="ARBA00022692"/>
    </source>
</evidence>
<evidence type="ECO:0000313" key="10">
    <source>
        <dbReference type="EMBL" id="MFD1000894.1"/>
    </source>
</evidence>
<feature type="transmembrane region" description="Helical" evidence="8">
    <location>
        <begin position="78"/>
        <end position="99"/>
    </location>
</feature>
<keyword evidence="3 10" id="KW-0328">Glycosyltransferase</keyword>
<feature type="transmembrane region" description="Helical" evidence="8">
    <location>
        <begin position="201"/>
        <end position="220"/>
    </location>
</feature>
<keyword evidence="5 8" id="KW-0812">Transmembrane</keyword>
<keyword evidence="7 8" id="KW-0472">Membrane</keyword>
<evidence type="ECO:0000256" key="6">
    <source>
        <dbReference type="ARBA" id="ARBA00022989"/>
    </source>
</evidence>
<sequence length="535" mass="61721">MKNLLLLLILSTVVYTANIWGTSVYILDEAKNAGCAMEMYQRGDWVVPTFNDALRTDKPPLHYYFMKVGYSIFGITPFGARIFSSMMGVLTVLVVFLFCRKMLTEDAAFYTGMILVSSLQLGIQFHLAVPDPYLIFFLTLGWLSFIYAYIEKKRGYYYIFYVSIALATLAKGPVAMVFSGILVLIFLLAQRNFKWKTLMQLRLVPGVLLFLAIVLPWYIAVGVETQGEWLEQFFFKHNISRFTSSMEGHGGFPLASVVIVIGALMPFSFFFPQAIRMIWKDQKKDAFLQFCLLAMAIVIVFFAFSRTILPSYPEPAVPFFAILLGYFFYIVQKREKVKRLRLRVNALVYFIIALAIPFAVWIALRAEHNLQDLSSLAVYFVLLPLGAGAALLYIWKKDLDTALYVYTLTGVTFLMIFFYAAFPEVDQRNPVSQSVDYIDHHKPIPVVSYRDFNPAYVFYFKAPVKKIETADQLKAYQQTQPRYYIVTQKRYVDELPANDYRIVYEGKDLFERPVTVVLERKWPGYSEVYPLNNEH</sequence>
<feature type="transmembrane region" description="Helical" evidence="8">
    <location>
        <begin position="402"/>
        <end position="422"/>
    </location>
</feature>
<dbReference type="RefSeq" id="WP_377580349.1">
    <property type="nucleotide sequence ID" value="NZ_JBHTKA010000007.1"/>
</dbReference>
<protein>
    <submittedName>
        <fullName evidence="10">ArnT family glycosyltransferase</fullName>
        <ecNumber evidence="10">2.4.-.-</ecNumber>
    </submittedName>
</protein>
<evidence type="ECO:0000256" key="4">
    <source>
        <dbReference type="ARBA" id="ARBA00022679"/>
    </source>
</evidence>
<evidence type="ECO:0000256" key="2">
    <source>
        <dbReference type="ARBA" id="ARBA00022475"/>
    </source>
</evidence>
<evidence type="ECO:0000256" key="3">
    <source>
        <dbReference type="ARBA" id="ARBA00022676"/>
    </source>
</evidence>
<accession>A0ABW3K3Q8</accession>
<feature type="transmembrane region" description="Helical" evidence="8">
    <location>
        <begin position="315"/>
        <end position="332"/>
    </location>
</feature>
<keyword evidence="2" id="KW-1003">Cell membrane</keyword>
<reference evidence="11" key="1">
    <citation type="journal article" date="2019" name="Int. J. Syst. Evol. Microbiol.">
        <title>The Global Catalogue of Microorganisms (GCM) 10K type strain sequencing project: providing services to taxonomists for standard genome sequencing and annotation.</title>
        <authorList>
            <consortium name="The Broad Institute Genomics Platform"/>
            <consortium name="The Broad Institute Genome Sequencing Center for Infectious Disease"/>
            <person name="Wu L."/>
            <person name="Ma J."/>
        </authorList>
    </citation>
    <scope>NUCLEOTIDE SEQUENCE [LARGE SCALE GENOMIC DNA]</scope>
    <source>
        <strain evidence="11">CCUG 58938</strain>
    </source>
</reference>
<keyword evidence="6 8" id="KW-1133">Transmembrane helix</keyword>
<dbReference type="InterPro" id="IPR038731">
    <property type="entry name" value="RgtA/B/C-like"/>
</dbReference>
<keyword evidence="11" id="KW-1185">Reference proteome</keyword>
<feature type="transmembrane region" description="Helical" evidence="8">
    <location>
        <begin position="376"/>
        <end position="395"/>
    </location>
</feature>
<evidence type="ECO:0000259" key="9">
    <source>
        <dbReference type="Pfam" id="PF13231"/>
    </source>
</evidence>
<dbReference type="GO" id="GO:0016757">
    <property type="term" value="F:glycosyltransferase activity"/>
    <property type="evidence" value="ECO:0007669"/>
    <property type="project" value="UniProtKB-KW"/>
</dbReference>
<proteinExistence type="predicted"/>
<feature type="transmembrane region" description="Helical" evidence="8">
    <location>
        <begin position="287"/>
        <end position="309"/>
    </location>
</feature>
<evidence type="ECO:0000313" key="11">
    <source>
        <dbReference type="Proteomes" id="UP001597112"/>
    </source>
</evidence>
<keyword evidence="4 10" id="KW-0808">Transferase</keyword>
<feature type="transmembrane region" description="Helical" evidence="8">
    <location>
        <begin position="252"/>
        <end position="275"/>
    </location>
</feature>
<feature type="transmembrane region" description="Helical" evidence="8">
    <location>
        <begin position="156"/>
        <end position="189"/>
    </location>
</feature>
<name>A0ABW3K3Q8_9BACT</name>
<evidence type="ECO:0000256" key="8">
    <source>
        <dbReference type="SAM" id="Phobius"/>
    </source>
</evidence>
<dbReference type="InterPro" id="IPR050297">
    <property type="entry name" value="LipidA_mod_glycosyltrf_83"/>
</dbReference>
<feature type="transmembrane region" description="Helical" evidence="8">
    <location>
        <begin position="344"/>
        <end position="364"/>
    </location>
</feature>
<comment type="caution">
    <text evidence="10">The sequence shown here is derived from an EMBL/GenBank/DDBJ whole genome shotgun (WGS) entry which is preliminary data.</text>
</comment>
<evidence type="ECO:0000256" key="1">
    <source>
        <dbReference type="ARBA" id="ARBA00004651"/>
    </source>
</evidence>
<evidence type="ECO:0000256" key="7">
    <source>
        <dbReference type="ARBA" id="ARBA00023136"/>
    </source>
</evidence>